<accession>A0A926ECG0</accession>
<dbReference type="PANTHER" id="PTHR40658">
    <property type="match status" value="1"/>
</dbReference>
<dbReference type="InterPro" id="IPR012550">
    <property type="entry name" value="DUF1706"/>
</dbReference>
<name>A0A926ECG0_9FIRM</name>
<comment type="caution">
    <text evidence="1">The sequence shown here is derived from an EMBL/GenBank/DDBJ whole genome shotgun (WGS) entry which is preliminary data.</text>
</comment>
<dbReference type="Pfam" id="PF08020">
    <property type="entry name" value="DUF1706"/>
    <property type="match status" value="1"/>
</dbReference>
<evidence type="ECO:0000313" key="2">
    <source>
        <dbReference type="Proteomes" id="UP000660861"/>
    </source>
</evidence>
<dbReference type="PIRSF" id="PIRSF031551">
    <property type="entry name" value="DUF1706"/>
    <property type="match status" value="1"/>
</dbReference>
<reference evidence="1" key="1">
    <citation type="submission" date="2020-08" db="EMBL/GenBank/DDBJ databases">
        <title>Genome public.</title>
        <authorList>
            <person name="Liu C."/>
            <person name="Sun Q."/>
        </authorList>
    </citation>
    <scope>NUCLEOTIDE SEQUENCE</scope>
    <source>
        <strain evidence="1">NSJ-54</strain>
    </source>
</reference>
<dbReference type="Gene3D" id="1.20.120.450">
    <property type="entry name" value="dinb family like domain"/>
    <property type="match status" value="1"/>
</dbReference>
<dbReference type="InterPro" id="IPR034660">
    <property type="entry name" value="DinB/YfiT-like"/>
</dbReference>
<protein>
    <submittedName>
        <fullName evidence="1">ClbS/DfsB family four-helix bundle protein</fullName>
    </submittedName>
</protein>
<dbReference type="EMBL" id="JACRTC010000004">
    <property type="protein sequence ID" value="MBC8570518.1"/>
    <property type="molecule type" value="Genomic_DNA"/>
</dbReference>
<organism evidence="1 2">
    <name type="scientific">Zongyangia hominis</name>
    <dbReference type="NCBI Taxonomy" id="2763677"/>
    <lineage>
        <taxon>Bacteria</taxon>
        <taxon>Bacillati</taxon>
        <taxon>Bacillota</taxon>
        <taxon>Clostridia</taxon>
        <taxon>Eubacteriales</taxon>
        <taxon>Oscillospiraceae</taxon>
        <taxon>Zongyangia</taxon>
    </lineage>
</organism>
<evidence type="ECO:0000313" key="1">
    <source>
        <dbReference type="EMBL" id="MBC8570518.1"/>
    </source>
</evidence>
<keyword evidence="2" id="KW-1185">Reference proteome</keyword>
<gene>
    <name evidence="1" type="ORF">H8709_06695</name>
</gene>
<dbReference type="RefSeq" id="WP_262397619.1">
    <property type="nucleotide sequence ID" value="NZ_JACRTC010000004.1"/>
</dbReference>
<dbReference type="PANTHER" id="PTHR40658:SF3">
    <property type="entry name" value="CLBS_DFSB FAMILY FOUR-HELIX BUNDLE PROTEIN"/>
    <property type="match status" value="1"/>
</dbReference>
<proteinExistence type="predicted"/>
<dbReference type="Proteomes" id="UP000660861">
    <property type="component" value="Unassembled WGS sequence"/>
</dbReference>
<sequence>MQGYKSKEEFLSKIEKTATLLLGEFDTVAEEDRDLRLEGVDRTPREIIAYQLGWLELMHSWDEDELSGKEAVTPARGYKWNQLGALYQSFYDRYSEESLAGLREMFASAVERLLTWVASFSDAELFEPGGRKWSQSTPSSWPVWKWIHINTVAPFQSFRGKIRKWKRLRAAM</sequence>
<dbReference type="AlphaFoldDB" id="A0A926ECG0"/>